<evidence type="ECO:0000256" key="6">
    <source>
        <dbReference type="ARBA" id="ARBA00022741"/>
    </source>
</evidence>
<keyword evidence="11" id="KW-0325">Glycoprotein</keyword>
<gene>
    <name evidence="14" type="ORF">KIW84_056316</name>
</gene>
<feature type="compositionally biased region" description="Low complexity" evidence="12">
    <location>
        <begin position="19"/>
        <end position="29"/>
    </location>
</feature>
<dbReference type="InterPro" id="IPR008271">
    <property type="entry name" value="Ser/Thr_kinase_AS"/>
</dbReference>
<evidence type="ECO:0000313" key="15">
    <source>
        <dbReference type="Proteomes" id="UP001058974"/>
    </source>
</evidence>
<evidence type="ECO:0000313" key="14">
    <source>
        <dbReference type="EMBL" id="KAI5411122.1"/>
    </source>
</evidence>
<name>A0A9D4X0H2_PEA</name>
<dbReference type="Gramene" id="Psat05G0631600-T1">
    <property type="protein sequence ID" value="KAI5411122.1"/>
    <property type="gene ID" value="KIW84_056316"/>
</dbReference>
<keyword evidence="5" id="KW-0732">Signal</keyword>
<feature type="region of interest" description="Disordered" evidence="12">
    <location>
        <begin position="1"/>
        <end position="37"/>
    </location>
</feature>
<keyword evidence="8" id="KW-0067">ATP-binding</keyword>
<evidence type="ECO:0000256" key="7">
    <source>
        <dbReference type="ARBA" id="ARBA00022777"/>
    </source>
</evidence>
<keyword evidence="15" id="KW-1185">Reference proteome</keyword>
<evidence type="ECO:0000256" key="1">
    <source>
        <dbReference type="ARBA" id="ARBA00004167"/>
    </source>
</evidence>
<dbReference type="Gene3D" id="1.10.510.10">
    <property type="entry name" value="Transferase(Phosphotransferase) domain 1"/>
    <property type="match status" value="1"/>
</dbReference>
<dbReference type="GO" id="GO:0005524">
    <property type="term" value="F:ATP binding"/>
    <property type="evidence" value="ECO:0007669"/>
    <property type="project" value="UniProtKB-KW"/>
</dbReference>
<evidence type="ECO:0000256" key="3">
    <source>
        <dbReference type="ARBA" id="ARBA00022679"/>
    </source>
</evidence>
<dbReference type="GO" id="GO:0005886">
    <property type="term" value="C:plasma membrane"/>
    <property type="evidence" value="ECO:0007669"/>
    <property type="project" value="UniProtKB-ARBA"/>
</dbReference>
<evidence type="ECO:0000259" key="13">
    <source>
        <dbReference type="PROSITE" id="PS50011"/>
    </source>
</evidence>
<evidence type="ECO:0000256" key="4">
    <source>
        <dbReference type="ARBA" id="ARBA00022692"/>
    </source>
</evidence>
<accession>A0A9D4X0H2</accession>
<dbReference type="GO" id="GO:0004674">
    <property type="term" value="F:protein serine/threonine kinase activity"/>
    <property type="evidence" value="ECO:0007669"/>
    <property type="project" value="UniProtKB-KW"/>
</dbReference>
<comment type="caution">
    <text evidence="14">The sequence shown here is derived from an EMBL/GenBank/DDBJ whole genome shotgun (WGS) entry which is preliminary data.</text>
</comment>
<evidence type="ECO:0000256" key="11">
    <source>
        <dbReference type="ARBA" id="ARBA00023180"/>
    </source>
</evidence>
<keyword evidence="6" id="KW-0547">Nucleotide-binding</keyword>
<dbReference type="FunFam" id="1.10.510.10:FF:000161">
    <property type="entry name" value="Wall-associated receptor kinase-like 20"/>
    <property type="match status" value="1"/>
</dbReference>
<sequence length="506" mass="57107">MPTANDMPTASDMPAPTATDMTVPTNVPVPTDPQPPTDMPVPTIMSQTGSSVAASITKQSRKRVEKKPIIKRRQSERIKLSWFKRPITGHGSGYQSNCPPSFTCGNRGIFRYPFTKAEQPDCGLIFIYGCGGSYYSPKLIQLEKNAKNTELTAVIDQNTITLSDPDFYKRLQHNVCDTLNHNYTLPPPSPLVSFYINYNVTLFQCNHSHNFNPPSEYFKYNCPSFDIYYDRKQHSNVTKEKARSFFSSCSLLQFPSKDLTDTENILSFVSGQMVVKIVLSADCEECCNHRGGQCRLNANNKFYCHNEPKNKRNYFKLLLGLGIGDLARIDTLPWHIRMKIAIETASVLAYLHASGIIHRDVKTKNILLTNSFSVKVADFGLSRLFPHDITHASTTPQGTPGYVDPDYHQCYQLTNKSDVYSFGVVLVELISSKLAVDMNRHKDEINLSNLALKKIQKGEFTELVDPNLGFDSDNEVKRMIVSVAELAFQCLQREKELRPSMDEVLR</sequence>
<dbReference type="Pfam" id="PF00069">
    <property type="entry name" value="Pkinase"/>
    <property type="match status" value="1"/>
</dbReference>
<keyword evidence="7" id="KW-0418">Kinase</keyword>
<dbReference type="Proteomes" id="UP001058974">
    <property type="component" value="Chromosome 5"/>
</dbReference>
<dbReference type="PANTHER" id="PTHR46008">
    <property type="entry name" value="LEAF RUST 10 DISEASE-RESISTANCE LOCUS RECEPTOR-LIKE PROTEIN KINASE-LIKE 1.4"/>
    <property type="match status" value="1"/>
</dbReference>
<keyword evidence="3" id="KW-0808">Transferase</keyword>
<keyword evidence="2" id="KW-0723">Serine/threonine-protein kinase</keyword>
<protein>
    <recommendedName>
        <fullName evidence="13">Protein kinase domain-containing protein</fullName>
    </recommendedName>
</protein>
<dbReference type="SMART" id="SM00220">
    <property type="entry name" value="S_TKc"/>
    <property type="match status" value="1"/>
</dbReference>
<organism evidence="14 15">
    <name type="scientific">Pisum sativum</name>
    <name type="common">Garden pea</name>
    <name type="synonym">Lathyrus oleraceus</name>
    <dbReference type="NCBI Taxonomy" id="3888"/>
    <lineage>
        <taxon>Eukaryota</taxon>
        <taxon>Viridiplantae</taxon>
        <taxon>Streptophyta</taxon>
        <taxon>Embryophyta</taxon>
        <taxon>Tracheophyta</taxon>
        <taxon>Spermatophyta</taxon>
        <taxon>Magnoliopsida</taxon>
        <taxon>eudicotyledons</taxon>
        <taxon>Gunneridae</taxon>
        <taxon>Pentapetalae</taxon>
        <taxon>rosids</taxon>
        <taxon>fabids</taxon>
        <taxon>Fabales</taxon>
        <taxon>Fabaceae</taxon>
        <taxon>Papilionoideae</taxon>
        <taxon>50 kb inversion clade</taxon>
        <taxon>NPAAA clade</taxon>
        <taxon>Hologalegina</taxon>
        <taxon>IRL clade</taxon>
        <taxon>Fabeae</taxon>
        <taxon>Lathyrus</taxon>
    </lineage>
</organism>
<dbReference type="PROSITE" id="PS00108">
    <property type="entry name" value="PROTEIN_KINASE_ST"/>
    <property type="match status" value="1"/>
</dbReference>
<dbReference type="EMBL" id="JAMSHJ010000005">
    <property type="protein sequence ID" value="KAI5411122.1"/>
    <property type="molecule type" value="Genomic_DNA"/>
</dbReference>
<keyword evidence="4" id="KW-0812">Transmembrane</keyword>
<reference evidence="14 15" key="1">
    <citation type="journal article" date="2022" name="Nat. Genet.">
        <title>Improved pea reference genome and pan-genome highlight genomic features and evolutionary characteristics.</title>
        <authorList>
            <person name="Yang T."/>
            <person name="Liu R."/>
            <person name="Luo Y."/>
            <person name="Hu S."/>
            <person name="Wang D."/>
            <person name="Wang C."/>
            <person name="Pandey M.K."/>
            <person name="Ge S."/>
            <person name="Xu Q."/>
            <person name="Li N."/>
            <person name="Li G."/>
            <person name="Huang Y."/>
            <person name="Saxena R.K."/>
            <person name="Ji Y."/>
            <person name="Li M."/>
            <person name="Yan X."/>
            <person name="He Y."/>
            <person name="Liu Y."/>
            <person name="Wang X."/>
            <person name="Xiang C."/>
            <person name="Varshney R.K."/>
            <person name="Ding H."/>
            <person name="Gao S."/>
            <person name="Zong X."/>
        </authorList>
    </citation>
    <scope>NUCLEOTIDE SEQUENCE [LARGE SCALE GENOMIC DNA]</scope>
    <source>
        <strain evidence="14 15">cv. Zhongwan 6</strain>
    </source>
</reference>
<dbReference type="InterPro" id="IPR011009">
    <property type="entry name" value="Kinase-like_dom_sf"/>
</dbReference>
<keyword evidence="10" id="KW-0472">Membrane</keyword>
<dbReference type="InterPro" id="IPR000719">
    <property type="entry name" value="Prot_kinase_dom"/>
</dbReference>
<evidence type="ECO:0000256" key="2">
    <source>
        <dbReference type="ARBA" id="ARBA00022527"/>
    </source>
</evidence>
<evidence type="ECO:0000256" key="12">
    <source>
        <dbReference type="SAM" id="MobiDB-lite"/>
    </source>
</evidence>
<feature type="domain" description="Protein kinase" evidence="13">
    <location>
        <begin position="214"/>
        <end position="506"/>
    </location>
</feature>
<keyword evidence="9" id="KW-1133">Transmembrane helix</keyword>
<evidence type="ECO:0000256" key="9">
    <source>
        <dbReference type="ARBA" id="ARBA00022989"/>
    </source>
</evidence>
<proteinExistence type="predicted"/>
<evidence type="ECO:0000256" key="5">
    <source>
        <dbReference type="ARBA" id="ARBA00022729"/>
    </source>
</evidence>
<evidence type="ECO:0000256" key="10">
    <source>
        <dbReference type="ARBA" id="ARBA00023136"/>
    </source>
</evidence>
<dbReference type="PROSITE" id="PS50011">
    <property type="entry name" value="PROTEIN_KINASE_DOM"/>
    <property type="match status" value="1"/>
</dbReference>
<comment type="subcellular location">
    <subcellularLocation>
        <location evidence="1">Membrane</location>
        <topology evidence="1">Single-pass membrane protein</topology>
    </subcellularLocation>
</comment>
<dbReference type="SUPFAM" id="SSF56112">
    <property type="entry name" value="Protein kinase-like (PK-like)"/>
    <property type="match status" value="1"/>
</dbReference>
<dbReference type="AlphaFoldDB" id="A0A9D4X0H2"/>
<evidence type="ECO:0000256" key="8">
    <source>
        <dbReference type="ARBA" id="ARBA00022840"/>
    </source>
</evidence>
<dbReference type="PANTHER" id="PTHR46008:SF50">
    <property type="entry name" value="WALL ASSOCIATED KINASE-LIKE PROTEIN"/>
    <property type="match status" value="1"/>
</dbReference>